<gene>
    <name evidence="1" type="ORF">AURDEDRAFT_69493</name>
</gene>
<dbReference type="AlphaFoldDB" id="J0LJW3"/>
<dbReference type="Proteomes" id="UP000006514">
    <property type="component" value="Unassembled WGS sequence"/>
</dbReference>
<name>J0LJW3_AURST</name>
<organism evidence="1 2">
    <name type="scientific">Auricularia subglabra (strain TFB-10046 / SS5)</name>
    <name type="common">White-rot fungus</name>
    <name type="synonym">Auricularia delicata (strain TFB10046)</name>
    <dbReference type="NCBI Taxonomy" id="717982"/>
    <lineage>
        <taxon>Eukaryota</taxon>
        <taxon>Fungi</taxon>
        <taxon>Dikarya</taxon>
        <taxon>Basidiomycota</taxon>
        <taxon>Agaricomycotina</taxon>
        <taxon>Agaricomycetes</taxon>
        <taxon>Auriculariales</taxon>
        <taxon>Auriculariaceae</taxon>
        <taxon>Auricularia</taxon>
    </lineage>
</organism>
<dbReference type="KEGG" id="adl:AURDEDRAFT_69493"/>
<proteinExistence type="predicted"/>
<dbReference type="eggNOG" id="ENOG502SMUP">
    <property type="taxonomic scope" value="Eukaryota"/>
</dbReference>
<dbReference type="EMBL" id="JH687798">
    <property type="protein sequence ID" value="EJD40925.1"/>
    <property type="molecule type" value="Genomic_DNA"/>
</dbReference>
<sequence>MNKLLTNTDTVDSRALVDGRAIQVTWKWHRDKPLTILAVYAPTVQAENREFWKKLKTKIKRIPGPNRRASVLLGDFNFVEDALDRFPNKVSRIDAPETFANLKRYLRVHDGWRKSNVTKIEWTWRNADRSAMSRIDRIYVTEELLMASREWDISISNLTTNDHSRIGMEIVNLDAPETGPGRWAMPASIIKDRQFMEGVEKIGKEAFGDMRRIEQGQRSDADNVQVVWKRFKDGIAGMAR</sequence>
<protein>
    <recommendedName>
        <fullName evidence="3">DNase I-like protein</fullName>
    </recommendedName>
</protein>
<evidence type="ECO:0000313" key="2">
    <source>
        <dbReference type="Proteomes" id="UP000006514"/>
    </source>
</evidence>
<feature type="non-terminal residue" evidence="1">
    <location>
        <position position="240"/>
    </location>
</feature>
<dbReference type="InParanoid" id="J0LJW3"/>
<dbReference type="OMA" id="REWDISI"/>
<accession>J0LJW3</accession>
<evidence type="ECO:0000313" key="1">
    <source>
        <dbReference type="EMBL" id="EJD40925.1"/>
    </source>
</evidence>
<dbReference type="InterPro" id="IPR036691">
    <property type="entry name" value="Endo/exonu/phosph_ase_sf"/>
</dbReference>
<dbReference type="Gene3D" id="3.60.10.10">
    <property type="entry name" value="Endonuclease/exonuclease/phosphatase"/>
    <property type="match status" value="1"/>
</dbReference>
<dbReference type="SUPFAM" id="SSF56219">
    <property type="entry name" value="DNase I-like"/>
    <property type="match status" value="1"/>
</dbReference>
<dbReference type="OrthoDB" id="416119at2759"/>
<evidence type="ECO:0008006" key="3">
    <source>
        <dbReference type="Google" id="ProtNLM"/>
    </source>
</evidence>
<reference evidence="2" key="1">
    <citation type="journal article" date="2012" name="Science">
        <title>The Paleozoic origin of enzymatic lignin decomposition reconstructed from 31 fungal genomes.</title>
        <authorList>
            <person name="Floudas D."/>
            <person name="Binder M."/>
            <person name="Riley R."/>
            <person name="Barry K."/>
            <person name="Blanchette R.A."/>
            <person name="Henrissat B."/>
            <person name="Martinez A.T."/>
            <person name="Otillar R."/>
            <person name="Spatafora J.W."/>
            <person name="Yadav J.S."/>
            <person name="Aerts A."/>
            <person name="Benoit I."/>
            <person name="Boyd A."/>
            <person name="Carlson A."/>
            <person name="Copeland A."/>
            <person name="Coutinho P.M."/>
            <person name="de Vries R.P."/>
            <person name="Ferreira P."/>
            <person name="Findley K."/>
            <person name="Foster B."/>
            <person name="Gaskell J."/>
            <person name="Glotzer D."/>
            <person name="Gorecki P."/>
            <person name="Heitman J."/>
            <person name="Hesse C."/>
            <person name="Hori C."/>
            <person name="Igarashi K."/>
            <person name="Jurgens J.A."/>
            <person name="Kallen N."/>
            <person name="Kersten P."/>
            <person name="Kohler A."/>
            <person name="Kuees U."/>
            <person name="Kumar T.K.A."/>
            <person name="Kuo A."/>
            <person name="LaButti K."/>
            <person name="Larrondo L.F."/>
            <person name="Lindquist E."/>
            <person name="Ling A."/>
            <person name="Lombard V."/>
            <person name="Lucas S."/>
            <person name="Lundell T."/>
            <person name="Martin R."/>
            <person name="McLaughlin D.J."/>
            <person name="Morgenstern I."/>
            <person name="Morin E."/>
            <person name="Murat C."/>
            <person name="Nagy L.G."/>
            <person name="Nolan M."/>
            <person name="Ohm R.A."/>
            <person name="Patyshakuliyeva A."/>
            <person name="Rokas A."/>
            <person name="Ruiz-Duenas F.J."/>
            <person name="Sabat G."/>
            <person name="Salamov A."/>
            <person name="Samejima M."/>
            <person name="Schmutz J."/>
            <person name="Slot J.C."/>
            <person name="St John F."/>
            <person name="Stenlid J."/>
            <person name="Sun H."/>
            <person name="Sun S."/>
            <person name="Syed K."/>
            <person name="Tsang A."/>
            <person name="Wiebenga A."/>
            <person name="Young D."/>
            <person name="Pisabarro A."/>
            <person name="Eastwood D.C."/>
            <person name="Martin F."/>
            <person name="Cullen D."/>
            <person name="Grigoriev I.V."/>
            <person name="Hibbett D.S."/>
        </authorList>
    </citation>
    <scope>NUCLEOTIDE SEQUENCE [LARGE SCALE GENOMIC DNA]</scope>
    <source>
        <strain evidence="2">TFB10046</strain>
    </source>
</reference>
<keyword evidence="2" id="KW-1185">Reference proteome</keyword>